<reference evidence="9 10" key="1">
    <citation type="submission" date="2019-10" db="EMBL/GenBank/DDBJ databases">
        <title>Extracellular Electron Transfer in a Candidatus Methanoperedens spp. Enrichment Culture.</title>
        <authorList>
            <person name="Berger S."/>
            <person name="Rangel Shaw D."/>
            <person name="Berben T."/>
            <person name="In 'T Zandt M."/>
            <person name="Frank J."/>
            <person name="Reimann J."/>
            <person name="Jetten M.S.M."/>
            <person name="Welte C.U."/>
        </authorList>
    </citation>
    <scope>NUCLEOTIDE SEQUENCE [LARGE SCALE GENOMIC DNA]</scope>
    <source>
        <strain evidence="9">SB12</strain>
    </source>
</reference>
<feature type="transmembrane region" description="Helical" evidence="8">
    <location>
        <begin position="283"/>
        <end position="302"/>
    </location>
</feature>
<dbReference type="InterPro" id="IPR004776">
    <property type="entry name" value="Mem_transp_PIN-like"/>
</dbReference>
<feature type="transmembrane region" description="Helical" evidence="8">
    <location>
        <begin position="225"/>
        <end position="244"/>
    </location>
</feature>
<evidence type="ECO:0000256" key="5">
    <source>
        <dbReference type="ARBA" id="ARBA00022692"/>
    </source>
</evidence>
<name>A0A833H1N0_9LEPT</name>
<dbReference type="PANTHER" id="PTHR36838:SF1">
    <property type="entry name" value="SLR1864 PROTEIN"/>
    <property type="match status" value="1"/>
</dbReference>
<dbReference type="AlphaFoldDB" id="A0A833H1N0"/>
<protein>
    <submittedName>
        <fullName evidence="9">AEC family transporter</fullName>
    </submittedName>
</protein>
<feature type="transmembrane region" description="Helical" evidence="8">
    <location>
        <begin position="164"/>
        <end position="183"/>
    </location>
</feature>
<keyword evidence="3" id="KW-0813">Transport</keyword>
<keyword evidence="4" id="KW-1003">Cell membrane</keyword>
<dbReference type="Proteomes" id="UP000460298">
    <property type="component" value="Unassembled WGS sequence"/>
</dbReference>
<feature type="transmembrane region" description="Helical" evidence="8">
    <location>
        <begin position="58"/>
        <end position="80"/>
    </location>
</feature>
<keyword evidence="5 8" id="KW-0812">Transmembrane</keyword>
<evidence type="ECO:0000256" key="3">
    <source>
        <dbReference type="ARBA" id="ARBA00022448"/>
    </source>
</evidence>
<evidence type="ECO:0000256" key="2">
    <source>
        <dbReference type="ARBA" id="ARBA00010145"/>
    </source>
</evidence>
<dbReference type="GO" id="GO:0055085">
    <property type="term" value="P:transmembrane transport"/>
    <property type="evidence" value="ECO:0007669"/>
    <property type="project" value="InterPro"/>
</dbReference>
<keyword evidence="6 8" id="KW-1133">Transmembrane helix</keyword>
<feature type="transmembrane region" description="Helical" evidence="8">
    <location>
        <begin position="195"/>
        <end position="213"/>
    </location>
</feature>
<feature type="transmembrane region" description="Helical" evidence="8">
    <location>
        <begin position="92"/>
        <end position="114"/>
    </location>
</feature>
<evidence type="ECO:0000256" key="4">
    <source>
        <dbReference type="ARBA" id="ARBA00022475"/>
    </source>
</evidence>
<sequence>MNPSIALLIISFVLGIVMARSGRFPIQTPSVLGGYIIHVPLPALALLHIHNLSVKPELIAPATMPWILFALGAALFLVLYRMNVIDRATAGCLILTAGLGNTSFVGLPMIEAYYGKEALGIGIIADQAGTFLMLSTGGIFLAAKLSARAEGEKTPGAIDIARRILTFPPFIALLAAILLRPVVYPEWITTVLEKLGATLTPVALVAVGFQVKLSDLKGRMKPLSIGLFYKLALAPAIIAALYLPTLADGMISRVTVFEAAMGPMITGGIVAMEQDLNRPLASLMLAVGIALSFLTLPLWYLFMQ</sequence>
<feature type="transmembrane region" description="Helical" evidence="8">
    <location>
        <begin position="120"/>
        <end position="143"/>
    </location>
</feature>
<dbReference type="PANTHER" id="PTHR36838">
    <property type="entry name" value="AUXIN EFFLUX CARRIER FAMILY PROTEIN"/>
    <property type="match status" value="1"/>
</dbReference>
<dbReference type="EMBL" id="WBUI01000009">
    <property type="protein sequence ID" value="KAB2932438.1"/>
    <property type="molecule type" value="Genomic_DNA"/>
</dbReference>
<comment type="similarity">
    <text evidence="2">Belongs to the auxin efflux carrier (TC 2.A.69) family.</text>
</comment>
<evidence type="ECO:0000256" key="6">
    <source>
        <dbReference type="ARBA" id="ARBA00022989"/>
    </source>
</evidence>
<keyword evidence="7 8" id="KW-0472">Membrane</keyword>
<dbReference type="GO" id="GO:0005886">
    <property type="term" value="C:plasma membrane"/>
    <property type="evidence" value="ECO:0007669"/>
    <property type="project" value="UniProtKB-SubCell"/>
</dbReference>
<evidence type="ECO:0000256" key="8">
    <source>
        <dbReference type="SAM" id="Phobius"/>
    </source>
</evidence>
<dbReference type="Gene3D" id="1.20.1530.20">
    <property type="match status" value="1"/>
</dbReference>
<comment type="caution">
    <text evidence="9">The sequence shown here is derived from an EMBL/GenBank/DDBJ whole genome shotgun (WGS) entry which is preliminary data.</text>
</comment>
<dbReference type="Pfam" id="PF03547">
    <property type="entry name" value="Mem_trans"/>
    <property type="match status" value="1"/>
</dbReference>
<accession>A0A833H1N0</accession>
<organism evidence="9 10">
    <name type="scientific">Leptonema illini</name>
    <dbReference type="NCBI Taxonomy" id="183"/>
    <lineage>
        <taxon>Bacteria</taxon>
        <taxon>Pseudomonadati</taxon>
        <taxon>Spirochaetota</taxon>
        <taxon>Spirochaetia</taxon>
        <taxon>Leptospirales</taxon>
        <taxon>Leptospiraceae</taxon>
        <taxon>Leptonema</taxon>
    </lineage>
</organism>
<proteinExistence type="inferred from homology"/>
<gene>
    <name evidence="9" type="ORF">F9K24_10955</name>
</gene>
<evidence type="ECO:0000256" key="1">
    <source>
        <dbReference type="ARBA" id="ARBA00004651"/>
    </source>
</evidence>
<evidence type="ECO:0000313" key="10">
    <source>
        <dbReference type="Proteomes" id="UP000460298"/>
    </source>
</evidence>
<evidence type="ECO:0000313" key="9">
    <source>
        <dbReference type="EMBL" id="KAB2932438.1"/>
    </source>
</evidence>
<comment type="subcellular location">
    <subcellularLocation>
        <location evidence="1">Cell membrane</location>
        <topology evidence="1">Multi-pass membrane protein</topology>
    </subcellularLocation>
</comment>
<evidence type="ECO:0000256" key="7">
    <source>
        <dbReference type="ARBA" id="ARBA00023136"/>
    </source>
</evidence>
<dbReference type="InterPro" id="IPR038770">
    <property type="entry name" value="Na+/solute_symporter_sf"/>
</dbReference>